<keyword evidence="3" id="KW-1185">Reference proteome</keyword>
<feature type="region of interest" description="Disordered" evidence="1">
    <location>
        <begin position="1"/>
        <end position="107"/>
    </location>
</feature>
<evidence type="ECO:0000256" key="1">
    <source>
        <dbReference type="SAM" id="MobiDB-lite"/>
    </source>
</evidence>
<gene>
    <name evidence="2" type="ORF">LTR09_012315</name>
</gene>
<sequence length="281" mass="30879">MSKDISYFTRAPEDEGEPVAPGTTRPPQPRQSTDLAHAARQLTLAAQGASARPSSDIPVSHGAGFVTPPNKTKLPIQGGSPFVDPKYSQGRDKLGRKPSAAKRKSSAVGAVADAEEFYRSAASSPDSRLMISRTQTPLPMTVKKTPEAMQPYTREPKPVSEEIGLCDYEIQAQRLSMARLTAAKILIEQAYAHKDLDQNIAMEDQPLYYHGGKLKEILWQLMKIIESLDNDKIVKNYEEVFTAPENSEFYGKTFEVVVPADAGNMLSGVQAIADQIMREIE</sequence>
<accession>A0AAJ0D4X8</accession>
<organism evidence="2 3">
    <name type="scientific">Extremus antarcticus</name>
    <dbReference type="NCBI Taxonomy" id="702011"/>
    <lineage>
        <taxon>Eukaryota</taxon>
        <taxon>Fungi</taxon>
        <taxon>Dikarya</taxon>
        <taxon>Ascomycota</taxon>
        <taxon>Pezizomycotina</taxon>
        <taxon>Dothideomycetes</taxon>
        <taxon>Dothideomycetidae</taxon>
        <taxon>Mycosphaerellales</taxon>
        <taxon>Extremaceae</taxon>
        <taxon>Extremus</taxon>
    </lineage>
</organism>
<feature type="compositionally biased region" description="Basic residues" evidence="1">
    <location>
        <begin position="96"/>
        <end position="105"/>
    </location>
</feature>
<reference evidence="2" key="1">
    <citation type="submission" date="2023-04" db="EMBL/GenBank/DDBJ databases">
        <title>Black Yeasts Isolated from many extreme environments.</title>
        <authorList>
            <person name="Coleine C."/>
            <person name="Stajich J.E."/>
            <person name="Selbmann L."/>
        </authorList>
    </citation>
    <scope>NUCLEOTIDE SEQUENCE</scope>
    <source>
        <strain evidence="2">CCFEE 5312</strain>
    </source>
</reference>
<dbReference type="Proteomes" id="UP001271007">
    <property type="component" value="Unassembled WGS sequence"/>
</dbReference>
<evidence type="ECO:0000313" key="3">
    <source>
        <dbReference type="Proteomes" id="UP001271007"/>
    </source>
</evidence>
<dbReference type="EMBL" id="JAWDJX010000109">
    <property type="protein sequence ID" value="KAK3046193.1"/>
    <property type="molecule type" value="Genomic_DNA"/>
</dbReference>
<dbReference type="AlphaFoldDB" id="A0AAJ0D4X8"/>
<comment type="caution">
    <text evidence="2">The sequence shown here is derived from an EMBL/GenBank/DDBJ whole genome shotgun (WGS) entry which is preliminary data.</text>
</comment>
<proteinExistence type="predicted"/>
<protein>
    <submittedName>
        <fullName evidence="2">Uncharacterized protein</fullName>
    </submittedName>
</protein>
<evidence type="ECO:0000313" key="2">
    <source>
        <dbReference type="EMBL" id="KAK3046193.1"/>
    </source>
</evidence>
<name>A0AAJ0D4X8_9PEZI</name>